<gene>
    <name evidence="10" type="ORF">PAL_GLEAN10016390</name>
</gene>
<dbReference type="Proteomes" id="UP000010552">
    <property type="component" value="Unassembled WGS sequence"/>
</dbReference>
<comment type="subunit">
    <text evidence="8">Interacts with PITX1. Interacts with LHX3. Interacts with ELK1.</text>
</comment>
<dbReference type="PROSITE" id="PS00035">
    <property type="entry name" value="POU_1"/>
    <property type="match status" value="1"/>
</dbReference>
<keyword evidence="4" id="KW-0371">Homeobox</keyword>
<evidence type="ECO:0000256" key="2">
    <source>
        <dbReference type="ARBA" id="ARBA00023015"/>
    </source>
</evidence>
<dbReference type="AlphaFoldDB" id="L5JR26"/>
<evidence type="ECO:0000256" key="5">
    <source>
        <dbReference type="ARBA" id="ARBA00023159"/>
    </source>
</evidence>
<dbReference type="PANTHER" id="PTHR11636">
    <property type="entry name" value="POU DOMAIN"/>
    <property type="match status" value="1"/>
</dbReference>
<keyword evidence="2" id="KW-0805">Transcription regulation</keyword>
<organism evidence="10 11">
    <name type="scientific">Pteropus alecto</name>
    <name type="common">Black flying fox</name>
    <dbReference type="NCBI Taxonomy" id="9402"/>
    <lineage>
        <taxon>Eukaryota</taxon>
        <taxon>Metazoa</taxon>
        <taxon>Chordata</taxon>
        <taxon>Craniata</taxon>
        <taxon>Vertebrata</taxon>
        <taxon>Euteleostomi</taxon>
        <taxon>Mammalia</taxon>
        <taxon>Eutheria</taxon>
        <taxon>Laurasiatheria</taxon>
        <taxon>Chiroptera</taxon>
        <taxon>Yinpterochiroptera</taxon>
        <taxon>Pteropodoidea</taxon>
        <taxon>Pteropodidae</taxon>
        <taxon>Pteropodinae</taxon>
        <taxon>Pteropus</taxon>
    </lineage>
</organism>
<evidence type="ECO:0000256" key="8">
    <source>
        <dbReference type="ARBA" id="ARBA00047064"/>
    </source>
</evidence>
<dbReference type="PROSITE" id="PS00465">
    <property type="entry name" value="POU_2"/>
    <property type="match status" value="1"/>
</dbReference>
<dbReference type="InterPro" id="IPR013847">
    <property type="entry name" value="POU"/>
</dbReference>
<keyword evidence="11" id="KW-1185">Reference proteome</keyword>
<dbReference type="STRING" id="9402.L5JR26"/>
<dbReference type="InterPro" id="IPR000327">
    <property type="entry name" value="POU_dom"/>
</dbReference>
<dbReference type="GO" id="GO:0000978">
    <property type="term" value="F:RNA polymerase II cis-regulatory region sequence-specific DNA binding"/>
    <property type="evidence" value="ECO:0007669"/>
    <property type="project" value="TreeGrafter"/>
</dbReference>
<dbReference type="InterPro" id="IPR050255">
    <property type="entry name" value="POU_domain_TF"/>
</dbReference>
<dbReference type="InParanoid" id="L5JR26"/>
<evidence type="ECO:0000256" key="4">
    <source>
        <dbReference type="ARBA" id="ARBA00023155"/>
    </source>
</evidence>
<reference evidence="11" key="1">
    <citation type="journal article" date="2013" name="Science">
        <title>Comparative analysis of bat genomes provides insight into the evolution of flight and immunity.</title>
        <authorList>
            <person name="Zhang G."/>
            <person name="Cowled C."/>
            <person name="Shi Z."/>
            <person name="Huang Z."/>
            <person name="Bishop-Lilly K.A."/>
            <person name="Fang X."/>
            <person name="Wynne J.W."/>
            <person name="Xiong Z."/>
            <person name="Baker M.L."/>
            <person name="Zhao W."/>
            <person name="Tachedjian M."/>
            <person name="Zhu Y."/>
            <person name="Zhou P."/>
            <person name="Jiang X."/>
            <person name="Ng J."/>
            <person name="Yang L."/>
            <person name="Wu L."/>
            <person name="Xiao J."/>
            <person name="Feng Y."/>
            <person name="Chen Y."/>
            <person name="Sun X."/>
            <person name="Zhang Y."/>
            <person name="Marsh G.A."/>
            <person name="Crameri G."/>
            <person name="Broder C.C."/>
            <person name="Frey K.G."/>
            <person name="Wang L.F."/>
            <person name="Wang J."/>
        </authorList>
    </citation>
    <scope>NUCLEOTIDE SEQUENCE [LARGE SCALE GENOMIC DNA]</scope>
</reference>
<evidence type="ECO:0000256" key="1">
    <source>
        <dbReference type="ARBA" id="ARBA00004123"/>
    </source>
</evidence>
<dbReference type="GO" id="GO:0005634">
    <property type="term" value="C:nucleus"/>
    <property type="evidence" value="ECO:0007669"/>
    <property type="project" value="UniProtKB-SubCell"/>
</dbReference>
<proteinExistence type="predicted"/>
<protein>
    <submittedName>
        <fullName evidence="10">Pituitary-specific positive transcription factor 1</fullName>
    </submittedName>
</protein>
<dbReference type="GO" id="GO:0000981">
    <property type="term" value="F:DNA-binding transcription factor activity, RNA polymerase II-specific"/>
    <property type="evidence" value="ECO:0007669"/>
    <property type="project" value="TreeGrafter"/>
</dbReference>
<keyword evidence="6" id="KW-0804">Transcription</keyword>
<evidence type="ECO:0000259" key="9">
    <source>
        <dbReference type="PROSITE" id="PS51179"/>
    </source>
</evidence>
<dbReference type="PRINTS" id="PR00028">
    <property type="entry name" value="POUDOMAIN"/>
</dbReference>
<dbReference type="InterPro" id="IPR010982">
    <property type="entry name" value="Lambda_DNA-bd_dom_sf"/>
</dbReference>
<comment type="subcellular location">
    <subcellularLocation>
        <location evidence="1">Nucleus</location>
    </subcellularLocation>
</comment>
<keyword evidence="3" id="KW-0238">DNA-binding</keyword>
<evidence type="ECO:0000256" key="7">
    <source>
        <dbReference type="ARBA" id="ARBA00023242"/>
    </source>
</evidence>
<dbReference type="SMART" id="SM00352">
    <property type="entry name" value="POU"/>
    <property type="match status" value="1"/>
</dbReference>
<dbReference type="EMBL" id="KB031157">
    <property type="protein sequence ID" value="ELK00583.1"/>
    <property type="molecule type" value="Genomic_DNA"/>
</dbReference>
<evidence type="ECO:0000256" key="6">
    <source>
        <dbReference type="ARBA" id="ARBA00023163"/>
    </source>
</evidence>
<keyword evidence="5" id="KW-0010">Activator</keyword>
<dbReference type="FunCoup" id="L5JR26">
    <property type="interactions" value="121"/>
</dbReference>
<dbReference type="PROSITE" id="PS51179">
    <property type="entry name" value="POU_3"/>
    <property type="match status" value="1"/>
</dbReference>
<evidence type="ECO:0000256" key="3">
    <source>
        <dbReference type="ARBA" id="ARBA00023125"/>
    </source>
</evidence>
<dbReference type="Gene3D" id="1.10.260.40">
    <property type="entry name" value="lambda repressor-like DNA-binding domains"/>
    <property type="match status" value="1"/>
</dbReference>
<sequence>MHHSAAECLPVSNHASNVMSTDTLADKFLFSPFTSENLGSLTPCLYKFPDHTLSHGFPPMHQPLLAEDPTAADLKQELRRKSKLVEEPIDMDSPEIRELEKFANEFKVRRIKLGYTQTNVGEALAAVHGSEFSQTTICRFENLQLSFKNACKLKAILSKWLEEAEQVGGTKAISLKSL</sequence>
<feature type="domain" description="POU-specific" evidence="9">
    <location>
        <begin position="91"/>
        <end position="165"/>
    </location>
</feature>
<keyword evidence="7" id="KW-0539">Nucleus</keyword>
<accession>L5JR26</accession>
<dbReference type="Pfam" id="PF00157">
    <property type="entry name" value="Pou"/>
    <property type="match status" value="1"/>
</dbReference>
<dbReference type="SUPFAM" id="SSF47413">
    <property type="entry name" value="lambda repressor-like DNA-binding domains"/>
    <property type="match status" value="1"/>
</dbReference>
<evidence type="ECO:0000313" key="10">
    <source>
        <dbReference type="EMBL" id="ELK00583.1"/>
    </source>
</evidence>
<dbReference type="PANTHER" id="PTHR11636:SF84">
    <property type="entry name" value="NETRIN-1-RELATED"/>
    <property type="match status" value="1"/>
</dbReference>
<name>L5JR26_PTEAL</name>
<dbReference type="FunFam" id="1.10.260.40:FF:000007">
    <property type="entry name" value="POU domain protein"/>
    <property type="match status" value="1"/>
</dbReference>
<evidence type="ECO:0000313" key="11">
    <source>
        <dbReference type="Proteomes" id="UP000010552"/>
    </source>
</evidence>